<dbReference type="InterPro" id="IPR025713">
    <property type="entry name" value="MotB-like_N_dom"/>
</dbReference>
<sequence>MAKRKKKKGGGDAPAWLITFSDMMTLMLTFFVLLVSMAVIDERRKLVVLNSISGAFGEGLGSFNPKTPRHHTRLIEPGAMDMETDSLEPLKEMLWDDQRGDLNFQENSYVQIFSISDEVLFRPGTAELSEEGVVLINRMLPWLLRVNHPLLLAGHTSGLREEMGEDYRVDLGSLPTRSPAWELSFLRVMSIYRYLTGRGMSTESLTVEAFGSNRPRWTENTPEGRRMNRRVDIVLDRRNKEWIERMERLRQSGAAGSGDFNYRDFRFRLSLPGSSPPETGE</sequence>
<dbReference type="PANTHER" id="PTHR30329:SF21">
    <property type="entry name" value="LIPOPROTEIN YIAD-RELATED"/>
    <property type="match status" value="1"/>
</dbReference>
<dbReference type="GO" id="GO:0005886">
    <property type="term" value="C:plasma membrane"/>
    <property type="evidence" value="ECO:0007669"/>
    <property type="project" value="UniProtKB-SubCell"/>
</dbReference>
<evidence type="ECO:0000256" key="6">
    <source>
        <dbReference type="ARBA" id="ARBA00023136"/>
    </source>
</evidence>
<dbReference type="AlphaFoldDB" id="A0A7J0BRS8"/>
<dbReference type="SUPFAM" id="SSF103088">
    <property type="entry name" value="OmpA-like"/>
    <property type="match status" value="1"/>
</dbReference>
<name>A0A7J0BRS8_9BACT</name>
<dbReference type="CDD" id="cd07185">
    <property type="entry name" value="OmpA_C-like"/>
    <property type="match status" value="1"/>
</dbReference>
<comment type="similarity">
    <text evidence="2">Belongs to the MotB family.</text>
</comment>
<dbReference type="RefSeq" id="WP_174409034.1">
    <property type="nucleotide sequence ID" value="NZ_BLVP01000005.1"/>
</dbReference>
<evidence type="ECO:0000256" key="7">
    <source>
        <dbReference type="PROSITE-ProRule" id="PRU00473"/>
    </source>
</evidence>
<accession>A0A7J0BRS8</accession>
<keyword evidence="5 8" id="KW-1133">Transmembrane helix</keyword>
<evidence type="ECO:0000256" key="1">
    <source>
        <dbReference type="ARBA" id="ARBA00004162"/>
    </source>
</evidence>
<reference evidence="10 11" key="1">
    <citation type="submission" date="2020-05" db="EMBL/GenBank/DDBJ databases">
        <title>Draft genome sequence of Desulfovibrio psychrotolerans JS1T.</title>
        <authorList>
            <person name="Ueno A."/>
            <person name="Tamazawa S."/>
            <person name="Tamamura S."/>
            <person name="Murakami T."/>
            <person name="Kiyama T."/>
            <person name="Inomata H."/>
            <person name="Amano Y."/>
            <person name="Miyakawa K."/>
            <person name="Tamaki H."/>
            <person name="Naganuma T."/>
            <person name="Kaneko K."/>
        </authorList>
    </citation>
    <scope>NUCLEOTIDE SEQUENCE [LARGE SCALE GENOMIC DNA]</scope>
    <source>
        <strain evidence="10 11">JS1</strain>
    </source>
</reference>
<dbReference type="PROSITE" id="PS51123">
    <property type="entry name" value="OMPA_2"/>
    <property type="match status" value="1"/>
</dbReference>
<evidence type="ECO:0000313" key="10">
    <source>
        <dbReference type="EMBL" id="GFM36358.1"/>
    </source>
</evidence>
<evidence type="ECO:0000259" key="9">
    <source>
        <dbReference type="PROSITE" id="PS51123"/>
    </source>
</evidence>
<protein>
    <recommendedName>
        <fullName evidence="9">OmpA-like domain-containing protein</fullName>
    </recommendedName>
</protein>
<keyword evidence="11" id="KW-1185">Reference proteome</keyword>
<proteinExistence type="inferred from homology"/>
<feature type="transmembrane region" description="Helical" evidence="8">
    <location>
        <begin position="15"/>
        <end position="40"/>
    </location>
</feature>
<organism evidence="10 11">
    <name type="scientific">Desulfovibrio psychrotolerans</name>
    <dbReference type="NCBI Taxonomy" id="415242"/>
    <lineage>
        <taxon>Bacteria</taxon>
        <taxon>Pseudomonadati</taxon>
        <taxon>Thermodesulfobacteriota</taxon>
        <taxon>Desulfovibrionia</taxon>
        <taxon>Desulfovibrionales</taxon>
        <taxon>Desulfovibrionaceae</taxon>
        <taxon>Desulfovibrio</taxon>
    </lineage>
</organism>
<evidence type="ECO:0000256" key="3">
    <source>
        <dbReference type="ARBA" id="ARBA00022475"/>
    </source>
</evidence>
<keyword evidence="3" id="KW-1003">Cell membrane</keyword>
<comment type="caution">
    <text evidence="10">The sequence shown here is derived from an EMBL/GenBank/DDBJ whole genome shotgun (WGS) entry which is preliminary data.</text>
</comment>
<evidence type="ECO:0000256" key="4">
    <source>
        <dbReference type="ARBA" id="ARBA00022692"/>
    </source>
</evidence>
<dbReference type="InterPro" id="IPR036737">
    <property type="entry name" value="OmpA-like_sf"/>
</dbReference>
<keyword evidence="6 7" id="KW-0472">Membrane</keyword>
<feature type="domain" description="OmpA-like" evidence="9">
    <location>
        <begin position="108"/>
        <end position="239"/>
    </location>
</feature>
<dbReference type="PANTHER" id="PTHR30329">
    <property type="entry name" value="STATOR ELEMENT OF FLAGELLAR MOTOR COMPLEX"/>
    <property type="match status" value="1"/>
</dbReference>
<dbReference type="Proteomes" id="UP000503820">
    <property type="component" value="Unassembled WGS sequence"/>
</dbReference>
<dbReference type="Gene3D" id="3.30.1330.60">
    <property type="entry name" value="OmpA-like domain"/>
    <property type="match status" value="1"/>
</dbReference>
<evidence type="ECO:0000313" key="11">
    <source>
        <dbReference type="Proteomes" id="UP000503820"/>
    </source>
</evidence>
<dbReference type="Pfam" id="PF00691">
    <property type="entry name" value="OmpA"/>
    <property type="match status" value="1"/>
</dbReference>
<dbReference type="EMBL" id="BLVP01000005">
    <property type="protein sequence ID" value="GFM36358.1"/>
    <property type="molecule type" value="Genomic_DNA"/>
</dbReference>
<evidence type="ECO:0000256" key="8">
    <source>
        <dbReference type="SAM" id="Phobius"/>
    </source>
</evidence>
<comment type="subcellular location">
    <subcellularLocation>
        <location evidence="1">Cell membrane</location>
        <topology evidence="1">Single-pass membrane protein</topology>
    </subcellularLocation>
</comment>
<gene>
    <name evidence="10" type="ORF">DSM19430T_10420</name>
</gene>
<dbReference type="InterPro" id="IPR050330">
    <property type="entry name" value="Bact_OuterMem_StrucFunc"/>
</dbReference>
<dbReference type="Pfam" id="PF13677">
    <property type="entry name" value="MotB_plug"/>
    <property type="match status" value="1"/>
</dbReference>
<keyword evidence="4 8" id="KW-0812">Transmembrane</keyword>
<evidence type="ECO:0000256" key="2">
    <source>
        <dbReference type="ARBA" id="ARBA00008914"/>
    </source>
</evidence>
<evidence type="ECO:0000256" key="5">
    <source>
        <dbReference type="ARBA" id="ARBA00022989"/>
    </source>
</evidence>
<dbReference type="InterPro" id="IPR006665">
    <property type="entry name" value="OmpA-like"/>
</dbReference>